<proteinExistence type="predicted"/>
<dbReference type="Proteomes" id="UP000501690">
    <property type="component" value="Linkage Group LG8"/>
</dbReference>
<keyword evidence="2" id="KW-1185">Reference proteome</keyword>
<organism evidence="1 2">
    <name type="scientific">Vigna unguiculata</name>
    <name type="common">Cowpea</name>
    <dbReference type="NCBI Taxonomy" id="3917"/>
    <lineage>
        <taxon>Eukaryota</taxon>
        <taxon>Viridiplantae</taxon>
        <taxon>Streptophyta</taxon>
        <taxon>Embryophyta</taxon>
        <taxon>Tracheophyta</taxon>
        <taxon>Spermatophyta</taxon>
        <taxon>Magnoliopsida</taxon>
        <taxon>eudicotyledons</taxon>
        <taxon>Gunneridae</taxon>
        <taxon>Pentapetalae</taxon>
        <taxon>rosids</taxon>
        <taxon>fabids</taxon>
        <taxon>Fabales</taxon>
        <taxon>Fabaceae</taxon>
        <taxon>Papilionoideae</taxon>
        <taxon>50 kb inversion clade</taxon>
        <taxon>NPAAA clade</taxon>
        <taxon>indigoferoid/millettioid clade</taxon>
        <taxon>Phaseoleae</taxon>
        <taxon>Vigna</taxon>
    </lineage>
</organism>
<dbReference type="EMBL" id="CP039352">
    <property type="protein sequence ID" value="QCE03150.1"/>
    <property type="molecule type" value="Genomic_DNA"/>
</dbReference>
<gene>
    <name evidence="1" type="ORF">DEO72_LG8g1172</name>
</gene>
<reference evidence="1 2" key="1">
    <citation type="submission" date="2019-04" db="EMBL/GenBank/DDBJ databases">
        <title>An improved genome assembly and genetic linkage map for asparagus bean, Vigna unguiculata ssp. sesquipedialis.</title>
        <authorList>
            <person name="Xia Q."/>
            <person name="Zhang R."/>
            <person name="Dong Y."/>
        </authorList>
    </citation>
    <scope>NUCLEOTIDE SEQUENCE [LARGE SCALE GENOMIC DNA]</scope>
    <source>
        <tissue evidence="1">Leaf</tissue>
    </source>
</reference>
<accession>A0A4D6MNP6</accession>
<evidence type="ECO:0000313" key="2">
    <source>
        <dbReference type="Proteomes" id="UP000501690"/>
    </source>
</evidence>
<evidence type="ECO:0000313" key="1">
    <source>
        <dbReference type="EMBL" id="QCE03150.1"/>
    </source>
</evidence>
<name>A0A4D6MNP6_VIGUN</name>
<protein>
    <submittedName>
        <fullName evidence="1">Uncharacterized protein</fullName>
    </submittedName>
</protein>
<sequence>MDLRHCRRVEERNCDGAVASIVPSLGAPPTLQTPSQRNSPSSAALQLFASRKSTRIRLRCCHGGRESSSMCKGGARAGVVVEMMVWQREDELSMRGCVAESLDVVQICVTVMLVLRSRFRCCNCSGVMVCSRYFHGGALMVF</sequence>
<dbReference type="AlphaFoldDB" id="A0A4D6MNP6"/>